<keyword evidence="3" id="KW-0677">Repeat</keyword>
<dbReference type="GO" id="GO:0000028">
    <property type="term" value="P:ribosomal small subunit assembly"/>
    <property type="evidence" value="ECO:0007669"/>
    <property type="project" value="TreeGrafter"/>
</dbReference>
<dbReference type="FunFam" id="2.130.10.10:FF:000216">
    <property type="entry name" value="Periodic tryptophan protein 2 homolog"/>
    <property type="match status" value="1"/>
</dbReference>
<dbReference type="InterPro" id="IPR020472">
    <property type="entry name" value="WD40_PAC1"/>
</dbReference>
<protein>
    <recommendedName>
        <fullName evidence="6">Small-subunit processome Utp12 domain-containing protein</fullName>
    </recommendedName>
</protein>
<dbReference type="PRINTS" id="PR00320">
    <property type="entry name" value="GPROTEINBRPT"/>
</dbReference>
<dbReference type="SUPFAM" id="SSF50969">
    <property type="entry name" value="YVTN repeat-like/Quinoprotein amine dehydrogenase"/>
    <property type="match status" value="1"/>
</dbReference>
<dbReference type="InterPro" id="IPR036322">
    <property type="entry name" value="WD40_repeat_dom_sf"/>
</dbReference>
<dbReference type="Pfam" id="PF04003">
    <property type="entry name" value="Utp12"/>
    <property type="match status" value="1"/>
</dbReference>
<dbReference type="PROSITE" id="PS50294">
    <property type="entry name" value="WD_REPEATS_REGION"/>
    <property type="match status" value="3"/>
</dbReference>
<dbReference type="AlphaFoldDB" id="A0AAN9B3E0"/>
<dbReference type="PANTHER" id="PTHR19858:SF0">
    <property type="entry name" value="PERIODIC TRYPTOPHAN PROTEIN 2 HOMOLOG"/>
    <property type="match status" value="1"/>
</dbReference>
<dbReference type="GO" id="GO:0000462">
    <property type="term" value="P:maturation of SSU-rRNA from tricistronic rRNA transcript (SSU-rRNA, 5.8S rRNA, LSU-rRNA)"/>
    <property type="evidence" value="ECO:0007669"/>
    <property type="project" value="TreeGrafter"/>
</dbReference>
<dbReference type="Gene3D" id="2.130.10.10">
    <property type="entry name" value="YVTN repeat-like/Quinoprotein amine dehydrogenase"/>
    <property type="match status" value="3"/>
</dbReference>
<accession>A0AAN9B3E0</accession>
<feature type="domain" description="Small-subunit processome Utp12" evidence="6">
    <location>
        <begin position="778"/>
        <end position="882"/>
    </location>
</feature>
<dbReference type="InterPro" id="IPR015943">
    <property type="entry name" value="WD40/YVTN_repeat-like_dom_sf"/>
</dbReference>
<evidence type="ECO:0000256" key="1">
    <source>
        <dbReference type="ARBA" id="ARBA00010226"/>
    </source>
</evidence>
<reference evidence="7 8" key="1">
    <citation type="submission" date="2024-02" db="EMBL/GenBank/DDBJ databases">
        <title>Chromosome-scale genome assembly of the rough periwinkle Littorina saxatilis.</title>
        <authorList>
            <person name="De Jode A."/>
            <person name="Faria R."/>
            <person name="Formenti G."/>
            <person name="Sims Y."/>
            <person name="Smith T.P."/>
            <person name="Tracey A."/>
            <person name="Wood J.M.D."/>
            <person name="Zagrodzka Z.B."/>
            <person name="Johannesson K."/>
            <person name="Butlin R.K."/>
            <person name="Leder E.H."/>
        </authorList>
    </citation>
    <scope>NUCLEOTIDE SEQUENCE [LARGE SCALE GENOMIC DNA]</scope>
    <source>
        <strain evidence="7">Snail1</strain>
        <tissue evidence="7">Muscle</tissue>
    </source>
</reference>
<dbReference type="SUPFAM" id="SSF50978">
    <property type="entry name" value="WD40 repeat-like"/>
    <property type="match status" value="2"/>
</dbReference>
<dbReference type="GO" id="GO:0032040">
    <property type="term" value="C:small-subunit processome"/>
    <property type="evidence" value="ECO:0007669"/>
    <property type="project" value="TreeGrafter"/>
</dbReference>
<dbReference type="EMBL" id="JBAMIC010000013">
    <property type="protein sequence ID" value="KAK7097896.1"/>
    <property type="molecule type" value="Genomic_DNA"/>
</dbReference>
<keyword evidence="2 4" id="KW-0853">WD repeat</keyword>
<evidence type="ECO:0000256" key="3">
    <source>
        <dbReference type="ARBA" id="ARBA00022737"/>
    </source>
</evidence>
<sequence>MKFSYKFSNLLGAVYRKGNLEFLPDGFKVASPVGNRVSIFDLKNSKSETLPIEGHLNFTSIAVSPDGCLMILVNEEGEALLCSLVSRSVVGTYHFHNKVHCVKFSPDGKKFAVTRDTVVLVFHAPGMSRVYNPFLLYRTFTGAFDETTCIDWSSDSKVFVVGSEDKEARVFAVEPCVNLVIHSLGGHTDAVVGAFFEHNSMDVYSANRRGHLCVWKCNQNTTDLVTKADKKKMDARKEREKEKRKEERGASEEESEAEEENEEDGTDGIFKVRYKKAGRHILRGAKGTEDTVSPELTSCDFHKPSHILVSGFSNGTFMIHEMPDFNLIHSLSIADESSVHRAITSVTFNNFGDLIAIGCADLGQLLVWEWQSQQQALKQQSHANKMACIAYSPNGQNLVTGGDDGKVKVWDTSSGFSFVTFDQHSGGVTGVTFFQSGKAIMSSSQDGTVRAFDLTRYRNFKTFTAPRHVQFSCVAVDPSGSIVCAGCQDVFEIYVWNIKTSKLLEILADHEGPVSCLAFSQGTTATMLASASWDKTVKLWEIFDSRGAKETLKQEAEVLTLAFRPDGKELAVGTLSAKISFWDPVNGRQTGCVEGRHDLDYGRKETDKVTGKTLAAGKAFTTLCYSADGKVILAGGQSKNVCIYSVTHQLLMKKFQISQNHSLDGMEEFLDKRQMTEWGNKNLVEEGQGSKLTLPGVKEGNFSARHFKPEVKVMQVQFSPTGREWVAATTEGLMVYSLDQRVIFDPYDLEMDITPAQVRAVLTSGDYAKSLIMALRLNEEEVTQEVLESTPVDYVETIGGELSERYVDRLLSHVVDAVGKTSHLQYYVRWVHTLLQQHGPSLKARAQSLMGVWRTLEKNLSRRRDELAKVVDHNTYSLHYLVDQFRLKDRQRKERKRKNVTDSGNESDVGSHDDSSSADELDKVVAMGMDSESDEEISQLF</sequence>
<feature type="repeat" description="WD" evidence="4">
    <location>
        <begin position="507"/>
        <end position="550"/>
    </location>
</feature>
<dbReference type="InterPro" id="IPR019775">
    <property type="entry name" value="WD40_repeat_CS"/>
</dbReference>
<dbReference type="PANTHER" id="PTHR19858">
    <property type="entry name" value="WD40 REPEAT PROTEIN"/>
    <property type="match status" value="1"/>
</dbReference>
<proteinExistence type="inferred from homology"/>
<dbReference type="InterPro" id="IPR001680">
    <property type="entry name" value="WD40_rpt"/>
</dbReference>
<dbReference type="Pfam" id="PF00400">
    <property type="entry name" value="WD40"/>
    <property type="match status" value="5"/>
</dbReference>
<dbReference type="InterPro" id="IPR027145">
    <property type="entry name" value="PWP2"/>
</dbReference>
<feature type="repeat" description="WD" evidence="4">
    <location>
        <begin position="379"/>
        <end position="420"/>
    </location>
</feature>
<evidence type="ECO:0000256" key="2">
    <source>
        <dbReference type="ARBA" id="ARBA00022574"/>
    </source>
</evidence>
<evidence type="ECO:0000256" key="5">
    <source>
        <dbReference type="SAM" id="MobiDB-lite"/>
    </source>
</evidence>
<dbReference type="Proteomes" id="UP001374579">
    <property type="component" value="Unassembled WGS sequence"/>
</dbReference>
<feature type="compositionally biased region" description="Acidic residues" evidence="5">
    <location>
        <begin position="252"/>
        <end position="265"/>
    </location>
</feature>
<organism evidence="7 8">
    <name type="scientific">Littorina saxatilis</name>
    <dbReference type="NCBI Taxonomy" id="31220"/>
    <lineage>
        <taxon>Eukaryota</taxon>
        <taxon>Metazoa</taxon>
        <taxon>Spiralia</taxon>
        <taxon>Lophotrochozoa</taxon>
        <taxon>Mollusca</taxon>
        <taxon>Gastropoda</taxon>
        <taxon>Caenogastropoda</taxon>
        <taxon>Littorinimorpha</taxon>
        <taxon>Littorinoidea</taxon>
        <taxon>Littorinidae</taxon>
        <taxon>Littorina</taxon>
    </lineage>
</organism>
<keyword evidence="8" id="KW-1185">Reference proteome</keyword>
<dbReference type="PROSITE" id="PS50082">
    <property type="entry name" value="WD_REPEATS_2"/>
    <property type="match status" value="4"/>
</dbReference>
<name>A0AAN9B3E0_9CAEN</name>
<gene>
    <name evidence="7" type="ORF">V1264_004804</name>
</gene>
<feature type="repeat" description="WD" evidence="4">
    <location>
        <begin position="551"/>
        <end position="583"/>
    </location>
</feature>
<evidence type="ECO:0000256" key="4">
    <source>
        <dbReference type="PROSITE-ProRule" id="PRU00221"/>
    </source>
</evidence>
<dbReference type="InterPro" id="IPR011044">
    <property type="entry name" value="Quino_amine_DH_bsu"/>
</dbReference>
<dbReference type="GO" id="GO:0034388">
    <property type="term" value="C:Pwp2p-containing subcomplex of 90S preribosome"/>
    <property type="evidence" value="ECO:0007669"/>
    <property type="project" value="TreeGrafter"/>
</dbReference>
<feature type="compositionally biased region" description="Basic and acidic residues" evidence="5">
    <location>
        <begin position="227"/>
        <end position="251"/>
    </location>
</feature>
<evidence type="ECO:0000313" key="7">
    <source>
        <dbReference type="EMBL" id="KAK7097896.1"/>
    </source>
</evidence>
<feature type="region of interest" description="Disordered" evidence="5">
    <location>
        <begin position="227"/>
        <end position="265"/>
    </location>
</feature>
<evidence type="ECO:0000313" key="8">
    <source>
        <dbReference type="Proteomes" id="UP001374579"/>
    </source>
</evidence>
<dbReference type="InterPro" id="IPR007148">
    <property type="entry name" value="SSU_processome_Utp12"/>
</dbReference>
<comment type="caution">
    <text evidence="7">The sequence shown here is derived from an EMBL/GenBank/DDBJ whole genome shotgun (WGS) entry which is preliminary data.</text>
</comment>
<dbReference type="PROSITE" id="PS00678">
    <property type="entry name" value="WD_REPEATS_1"/>
    <property type="match status" value="2"/>
</dbReference>
<feature type="compositionally biased region" description="Acidic residues" evidence="5">
    <location>
        <begin position="931"/>
        <end position="941"/>
    </location>
</feature>
<feature type="region of interest" description="Disordered" evidence="5">
    <location>
        <begin position="892"/>
        <end position="941"/>
    </location>
</feature>
<feature type="repeat" description="WD" evidence="4">
    <location>
        <begin position="421"/>
        <end position="462"/>
    </location>
</feature>
<comment type="similarity">
    <text evidence="1">Belongs to the WD repeat PWP2 family.</text>
</comment>
<evidence type="ECO:0000259" key="6">
    <source>
        <dbReference type="Pfam" id="PF04003"/>
    </source>
</evidence>
<dbReference type="CDD" id="cd00200">
    <property type="entry name" value="WD40"/>
    <property type="match status" value="1"/>
</dbReference>
<dbReference type="SMART" id="SM00320">
    <property type="entry name" value="WD40"/>
    <property type="match status" value="13"/>
</dbReference>
<feature type="compositionally biased region" description="Basic and acidic residues" evidence="5">
    <location>
        <begin position="909"/>
        <end position="923"/>
    </location>
</feature>